<evidence type="ECO:0000256" key="1">
    <source>
        <dbReference type="SAM" id="MobiDB-lite"/>
    </source>
</evidence>
<dbReference type="SUPFAM" id="SSF48097">
    <property type="entry name" value="Regulator of G-protein signaling, RGS"/>
    <property type="match status" value="3"/>
</dbReference>
<feature type="compositionally biased region" description="Basic and acidic residues" evidence="1">
    <location>
        <begin position="810"/>
        <end position="820"/>
    </location>
</feature>
<name>A0A9W9YEB7_9CNID</name>
<protein>
    <submittedName>
        <fullName evidence="3">Regulator of G-protein signaling</fullName>
    </submittedName>
</protein>
<comment type="caution">
    <text evidence="3">The sequence shown here is derived from an EMBL/GenBank/DDBJ whole genome shotgun (WGS) entry which is preliminary data.</text>
</comment>
<reference evidence="3" key="1">
    <citation type="submission" date="2023-01" db="EMBL/GenBank/DDBJ databases">
        <title>Genome assembly of the deep-sea coral Lophelia pertusa.</title>
        <authorList>
            <person name="Herrera S."/>
            <person name="Cordes E."/>
        </authorList>
    </citation>
    <scope>NUCLEOTIDE SEQUENCE</scope>
    <source>
        <strain evidence="3">USNM1676648</strain>
        <tissue evidence="3">Polyp</tissue>
    </source>
</reference>
<feature type="domain" description="RGS" evidence="2">
    <location>
        <begin position="834"/>
        <end position="892"/>
    </location>
</feature>
<feature type="region of interest" description="Disordered" evidence="1">
    <location>
        <begin position="761"/>
        <end position="833"/>
    </location>
</feature>
<feature type="region of interest" description="Disordered" evidence="1">
    <location>
        <begin position="447"/>
        <end position="480"/>
    </location>
</feature>
<dbReference type="PROSITE" id="PS50132">
    <property type="entry name" value="RGS"/>
    <property type="match status" value="1"/>
</dbReference>
<feature type="compositionally biased region" description="Acidic residues" evidence="1">
    <location>
        <begin position="385"/>
        <end position="394"/>
    </location>
</feature>
<accession>A0A9W9YEB7</accession>
<dbReference type="InterPro" id="IPR053282">
    <property type="entry name" value="RGS_domain-containing"/>
</dbReference>
<feature type="region of interest" description="Disordered" evidence="1">
    <location>
        <begin position="351"/>
        <end position="396"/>
    </location>
</feature>
<dbReference type="PANTHER" id="PTHR47079">
    <property type="entry name" value="REGULATOR OF G-PROTEIN SIGNALING PROTEIN-LIKE"/>
    <property type="match status" value="1"/>
</dbReference>
<dbReference type="Pfam" id="PF00615">
    <property type="entry name" value="RGS"/>
    <property type="match status" value="1"/>
</dbReference>
<feature type="compositionally biased region" description="Basic and acidic residues" evidence="1">
    <location>
        <begin position="724"/>
        <end position="740"/>
    </location>
</feature>
<dbReference type="Gene3D" id="1.10.167.10">
    <property type="entry name" value="Regulator of G-protein Signalling 4, domain 2"/>
    <property type="match status" value="2"/>
</dbReference>
<dbReference type="OrthoDB" id="10013157at2759"/>
<dbReference type="SMART" id="SM00315">
    <property type="entry name" value="RGS"/>
    <property type="match status" value="1"/>
</dbReference>
<evidence type="ECO:0000313" key="4">
    <source>
        <dbReference type="Proteomes" id="UP001163046"/>
    </source>
</evidence>
<dbReference type="PANTHER" id="PTHR47079:SF1">
    <property type="entry name" value="REGULATOR OF G-PROTEIN SIGNALING PROTEIN-LIKE"/>
    <property type="match status" value="1"/>
</dbReference>
<feature type="compositionally biased region" description="Low complexity" evidence="1">
    <location>
        <begin position="508"/>
        <end position="523"/>
    </location>
</feature>
<sequence>MDENQDSIDLDALSGIPSEELFDKLLNDPTFVDYFNTFLSLPVFGKRLCYDRRCDTFNIDPPPPRTCYHIPHLRVKKWVRRERMRFFWKTDLFLKYLLCVQLHDATDASNTSVDLDEARAFLGTVEDMCSFHVFLRGTAGQKILLYWIDAERYRRVTKREHRRFAFREIQATYLRSGSPRELPEIIKWASLCGWTPQGDRSSSFTIPKSITKRMYLSDSSLFSENVFLTGQKMALERLSIYWVPKYIQHKKILRKLIAEKRGVCSEFRAETRRFSPVPELDNPVSRTRSEQEIDDFMEAQCVSSTESVTETDEEIRARKLEEWKKWFWEGIDSQTGSEAKVEPPEDMPLELRQLGGITGDDDTTSAPPSSPVPPEGEGASWNTISEEEAEEESISDWSDAENHAMGYSLSFSHAARCRLVPIATDRAKSEPALPTFDMARWYHRKPKEDIAESEESDSLEEKRVSLPKPQPPYAQIPTSAPRKLKTLYEALASEKSIINEEQEEEEFYGSSSDSPSPNRSLSASPPPTVILELRRTSASRVIPLEDIGHEIASVVGEPRAVYPRESPHGGQFIVPRSDTDMHISNEFSLPALVALTADKLAGGPLREYLEKTEEHVALRSVQFWEDSQRYLTPPENFGSYSKYHSAKTLLATYIAPDSPRIMAMSPQARADLMRLLLQERGDHLLSTVVKASIQTVTLPWSEFVRNDEDHFVNCVGIRRKSANKKKDVKPDKTNERRRSSNDFVQTWQALKLAAGLGMSGFSLGQDDEDKDEREAHEENFQIPSLKEKESAENNGARGRRASHFYGHVTKQGEDTSEGNKKNGGTKIRPPKPRGFNDVLHDALQLMWFKRFLSEKNSEAPLLFWQAVENMKTNCKDGKARQARAMIITKKYFINIPSSSVEYLHCKADIIRDIPLLEKTTPPMLVSAQACVARSMEENWYADYVATFPEEESERENFTKYAMRNTLAGVYKMAAHGKTVSPPDG</sequence>
<feature type="region of interest" description="Disordered" evidence="1">
    <location>
        <begin position="500"/>
        <end position="525"/>
    </location>
</feature>
<evidence type="ECO:0000259" key="2">
    <source>
        <dbReference type="PROSITE" id="PS50132"/>
    </source>
</evidence>
<evidence type="ECO:0000313" key="3">
    <source>
        <dbReference type="EMBL" id="KAJ7337078.1"/>
    </source>
</evidence>
<dbReference type="AlphaFoldDB" id="A0A9W9YEB7"/>
<dbReference type="InterPro" id="IPR044926">
    <property type="entry name" value="RGS_subdomain_2"/>
</dbReference>
<organism evidence="3 4">
    <name type="scientific">Desmophyllum pertusum</name>
    <dbReference type="NCBI Taxonomy" id="174260"/>
    <lineage>
        <taxon>Eukaryota</taxon>
        <taxon>Metazoa</taxon>
        <taxon>Cnidaria</taxon>
        <taxon>Anthozoa</taxon>
        <taxon>Hexacorallia</taxon>
        <taxon>Scleractinia</taxon>
        <taxon>Caryophylliina</taxon>
        <taxon>Caryophylliidae</taxon>
        <taxon>Desmophyllum</taxon>
    </lineage>
</organism>
<dbReference type="EMBL" id="MU827781">
    <property type="protein sequence ID" value="KAJ7337078.1"/>
    <property type="molecule type" value="Genomic_DNA"/>
</dbReference>
<feature type="compositionally biased region" description="Basic and acidic residues" evidence="1">
    <location>
        <begin position="772"/>
        <end position="791"/>
    </location>
</feature>
<dbReference type="InterPro" id="IPR036305">
    <property type="entry name" value="RGS_sf"/>
</dbReference>
<proteinExistence type="predicted"/>
<gene>
    <name evidence="3" type="primary">RGSL1_2</name>
    <name evidence="3" type="ORF">OS493_009930</name>
</gene>
<feature type="region of interest" description="Disordered" evidence="1">
    <location>
        <begin position="722"/>
        <end position="742"/>
    </location>
</feature>
<keyword evidence="4" id="KW-1185">Reference proteome</keyword>
<dbReference type="InterPro" id="IPR016137">
    <property type="entry name" value="RGS"/>
</dbReference>
<dbReference type="Proteomes" id="UP001163046">
    <property type="component" value="Unassembled WGS sequence"/>
</dbReference>